<dbReference type="InterPro" id="IPR058240">
    <property type="entry name" value="rSAM_sf"/>
</dbReference>
<feature type="domain" description="Radical SAM core" evidence="9">
    <location>
        <begin position="710"/>
        <end position="933"/>
    </location>
</feature>
<dbReference type="SUPFAM" id="SSF56399">
    <property type="entry name" value="ADP-ribosylation"/>
    <property type="match status" value="1"/>
</dbReference>
<keyword evidence="2" id="KW-0004">4Fe-4S</keyword>
<dbReference type="PANTHER" id="PTHR21339:SF0">
    <property type="entry name" value="S-ADENOSYLMETHIONINE-DEPENDENT NUCLEOTIDE DEHYDRATASE RSAD2"/>
    <property type="match status" value="1"/>
</dbReference>
<sequence length="1511" mass="167242">MGSACRKSLPAETGSDTTAGAEQAEQIPVVHPVEEKIVERPGPGLGSLVRDVGRWHAPVVILDVGKGLKGIKASFFKLFPRGKFMSVTEFFSSESLLGHCIVLIHGGGDHKNYLGEPEREKLVEHLRKGGSLLTISAGGTFCGCNQNCLSLLPIWAHERPHWQRGTGSVKLKLTAYGEHLLPDFKGLELESQYYNGPLLLPVAEEGWGASLELPLPIFPLLTYQTEMNECHASRSLLGMPAVLGGELGLLGGRFVVFGPNVEVKPSESMLLLVQRLASWLSASPQLRALSAAGRDAGVEEAVAARPLYSEVHVAGTERDGGELLRFPQPSAYPALAEDQISASEVDEFSLPDCRLVIVDLGKGFEQLEEIFSPLVPESQRTTVSPQDLQGAVSPGDVIFLHGGMANEHAERLGVDGRRLIRQHLCSGGGVMGVCAGAHWLSCRDLPLWGHILPAVPHDNKDWRRGIGEVSIALTVEGQRLLGLKDSSMSLRYANGPLLVALHSETYQNYQPGRATEEEEAKLAGPGAVPLAVFSDCADSKITGWTSMKGHAAAWAWCTSQGGRVIALSPHPEYHQTAESRHLFRRLPACTDADNSGSISKLELVAAMQSGMMSAMTKWSDNPSVDEFLMPGVDSSRIMDDENLFEKIDGLFEAIAGGKKSLPKWSMVLDPGEFAVASLFTHQAMTASPVDFTLTSPGAEDASTSEPDSEPTTVVPRSVKWHYTRKCNYSCKFCFHTAKSSFFLPETEEGMMESKECLRRLKMAGMEKLNFSGGEPFLHDKALGELCRFCKVELELPSVSIVSNGSLIKESWMKRFGSFVDILAISCDSFVEETNVRVGRGRGEHLRKLEEIKKWCVEYKVDFKINSVINALNVDEDMSEHIERLQPKRWKVFQCLLIEGENAGEEAIRDARSLTISDEQFQSFLERHKAVSVLVPESNDAMMNSYLILDEKLCFLNCTSGGKKPSASIRDVEVEVALRQAGFDAEMFVKRGGVYDWTKQRDIEDLGEDMMDVKTQTAGTLVKKMYKGPRGVLGDRESRDECGRPIGIQARDLEIPRDVQRFTYSDFEKYFRKAVVAATPRPPSNQNRSSTRVFIIGPGFGNQINPRQSRMVEAAGYQMRFCFSIPNPEVPHFPVDPYLEQVKSEMDAFRPHVVMGASKGGVYIIGLWRRGYWRGPTVLINAHPTCRQLPQEANVVIAVGSNDEVYPIQRPELEEIMKTGGMNKTFLYFTADSGRLPSGQISRQGDTHNQESLLHHDVLPRLIDSVLCPEGPEMHFIRTWKERLSVERNNAELWLGFSPEQVMRLWSTNGHGQHLFDVHPGTEEYRMVTAAFKALPVEQQAYILSPPETWLPVRALRIQRVENGPQGDASWKPYYKSLVRSLEDQGVEFEPGTHTCWAFHGCNNEALESIINNPLSGFQPLASGSRSTTLWGSGTYFARDAKYVADGGFCGTPDMNGSRRMLMCLLIMGMPCLGDPTHKGVLPFRHKPPHRYHSSVDCLASPEVMVVPGLRR</sequence>
<evidence type="ECO:0000313" key="10">
    <source>
        <dbReference type="EMBL" id="CAK9038681.1"/>
    </source>
</evidence>
<evidence type="ECO:0000256" key="8">
    <source>
        <dbReference type="SAM" id="MobiDB-lite"/>
    </source>
</evidence>
<dbReference type="CDD" id="cd01653">
    <property type="entry name" value="GATase1"/>
    <property type="match status" value="1"/>
</dbReference>
<dbReference type="PANTHER" id="PTHR21339">
    <property type="entry name" value="RADICAL S-ADENOSYL METHIONINE DOMAIN-CONTAINING PROTEIN 2"/>
    <property type="match status" value="1"/>
</dbReference>
<proteinExistence type="predicted"/>
<evidence type="ECO:0000256" key="5">
    <source>
        <dbReference type="ARBA" id="ARBA00023004"/>
    </source>
</evidence>
<reference evidence="10 11" key="1">
    <citation type="submission" date="2024-02" db="EMBL/GenBank/DDBJ databases">
        <authorList>
            <person name="Chen Y."/>
            <person name="Shah S."/>
            <person name="Dougan E. K."/>
            <person name="Thang M."/>
            <person name="Chan C."/>
        </authorList>
    </citation>
    <scope>NUCLEOTIDE SEQUENCE [LARGE SCALE GENOMIC DNA]</scope>
</reference>
<dbReference type="CDD" id="cd01335">
    <property type="entry name" value="Radical_SAM"/>
    <property type="match status" value="1"/>
</dbReference>
<keyword evidence="5" id="KW-0408">Iron</keyword>
<dbReference type="InterPro" id="IPR029062">
    <property type="entry name" value="Class_I_gatase-like"/>
</dbReference>
<keyword evidence="11" id="KW-1185">Reference proteome</keyword>
<dbReference type="EMBL" id="CAXAMN010012636">
    <property type="protein sequence ID" value="CAK9038681.1"/>
    <property type="molecule type" value="Genomic_DNA"/>
</dbReference>
<dbReference type="Gene3D" id="3.90.228.10">
    <property type="match status" value="1"/>
</dbReference>
<dbReference type="PROSITE" id="PS00018">
    <property type="entry name" value="EF_HAND_1"/>
    <property type="match status" value="1"/>
</dbReference>
<dbReference type="SMART" id="SM00729">
    <property type="entry name" value="Elp3"/>
    <property type="match status" value="1"/>
</dbReference>
<evidence type="ECO:0000256" key="3">
    <source>
        <dbReference type="ARBA" id="ARBA00022691"/>
    </source>
</evidence>
<dbReference type="Proteomes" id="UP001642484">
    <property type="component" value="Unassembled WGS sequence"/>
</dbReference>
<dbReference type="SFLD" id="SFLDS00029">
    <property type="entry name" value="Radical_SAM"/>
    <property type="match status" value="1"/>
</dbReference>
<gene>
    <name evidence="10" type="ORF">CCMP2556_LOCUS21122</name>
</gene>
<protein>
    <recommendedName>
        <fullName evidence="9">Radical SAM core domain-containing protein</fullName>
    </recommendedName>
</protein>
<evidence type="ECO:0000256" key="2">
    <source>
        <dbReference type="ARBA" id="ARBA00022485"/>
    </source>
</evidence>
<evidence type="ECO:0000259" key="9">
    <source>
        <dbReference type="PROSITE" id="PS51918"/>
    </source>
</evidence>
<dbReference type="NCBIfam" id="NF038283">
    <property type="entry name" value="viperin_w_prok"/>
    <property type="match status" value="1"/>
</dbReference>
<evidence type="ECO:0000256" key="1">
    <source>
        <dbReference type="ARBA" id="ARBA00001966"/>
    </source>
</evidence>
<accession>A0ABP0LHL8</accession>
<dbReference type="InterPro" id="IPR007197">
    <property type="entry name" value="rSAM"/>
</dbReference>
<dbReference type="SUPFAM" id="SSF102114">
    <property type="entry name" value="Radical SAM enzymes"/>
    <property type="match status" value="1"/>
</dbReference>
<comment type="cofactor">
    <cofactor evidence="1">
        <name>[4Fe-4S] cluster</name>
        <dbReference type="ChEBI" id="CHEBI:49883"/>
    </cofactor>
</comment>
<keyword evidence="7" id="KW-0051">Antiviral defense</keyword>
<dbReference type="SFLD" id="SFLDF00318">
    <property type="entry name" value="Viperin"/>
    <property type="match status" value="1"/>
</dbReference>
<dbReference type="Gene3D" id="3.20.20.70">
    <property type="entry name" value="Aldolase class I"/>
    <property type="match status" value="1"/>
</dbReference>
<dbReference type="SFLD" id="SFLDG01067">
    <property type="entry name" value="SPASM/twitch_domain_containing"/>
    <property type="match status" value="1"/>
</dbReference>
<keyword evidence="6" id="KW-0411">Iron-sulfur</keyword>
<keyword evidence="4" id="KW-0479">Metal-binding</keyword>
<evidence type="ECO:0000256" key="4">
    <source>
        <dbReference type="ARBA" id="ARBA00022723"/>
    </source>
</evidence>
<dbReference type="InterPro" id="IPR051196">
    <property type="entry name" value="RSAD2/Viperin_antiviral"/>
</dbReference>
<dbReference type="InterPro" id="IPR018247">
    <property type="entry name" value="EF_Hand_1_Ca_BS"/>
</dbReference>
<organism evidence="10 11">
    <name type="scientific">Durusdinium trenchii</name>
    <dbReference type="NCBI Taxonomy" id="1381693"/>
    <lineage>
        <taxon>Eukaryota</taxon>
        <taxon>Sar</taxon>
        <taxon>Alveolata</taxon>
        <taxon>Dinophyceae</taxon>
        <taxon>Suessiales</taxon>
        <taxon>Symbiodiniaceae</taxon>
        <taxon>Durusdinium</taxon>
    </lineage>
</organism>
<feature type="region of interest" description="Disordered" evidence="8">
    <location>
        <begin position="1"/>
        <end position="26"/>
    </location>
</feature>
<evidence type="ECO:0000256" key="6">
    <source>
        <dbReference type="ARBA" id="ARBA00023014"/>
    </source>
</evidence>
<dbReference type="InterPro" id="IPR013785">
    <property type="entry name" value="Aldolase_TIM"/>
</dbReference>
<keyword evidence="3" id="KW-0949">S-adenosyl-L-methionine</keyword>
<evidence type="ECO:0000313" key="11">
    <source>
        <dbReference type="Proteomes" id="UP001642484"/>
    </source>
</evidence>
<comment type="caution">
    <text evidence="10">The sequence shown here is derived from an EMBL/GenBank/DDBJ whole genome shotgun (WGS) entry which is preliminary data.</text>
</comment>
<dbReference type="InterPro" id="IPR006638">
    <property type="entry name" value="Elp3/MiaA/NifB-like_rSAM"/>
</dbReference>
<evidence type="ECO:0000256" key="7">
    <source>
        <dbReference type="ARBA" id="ARBA00023118"/>
    </source>
</evidence>
<name>A0ABP0LHL8_9DINO</name>
<dbReference type="Pfam" id="PF04055">
    <property type="entry name" value="Radical_SAM"/>
    <property type="match status" value="1"/>
</dbReference>
<dbReference type="SFLD" id="SFLDG01088">
    <property type="entry name" value="antiviral_proteins"/>
    <property type="match status" value="1"/>
</dbReference>
<dbReference type="PROSITE" id="PS51918">
    <property type="entry name" value="RADICAL_SAM"/>
    <property type="match status" value="1"/>
</dbReference>
<dbReference type="SUPFAM" id="SSF52317">
    <property type="entry name" value="Class I glutamine amidotransferase-like"/>
    <property type="match status" value="1"/>
</dbReference>